<evidence type="ECO:0000313" key="4">
    <source>
        <dbReference type="Proteomes" id="UP000269689"/>
    </source>
</evidence>
<gene>
    <name evidence="3" type="ORF">EDD53_2678</name>
</gene>
<dbReference type="AlphaFoldDB" id="A0A3N4TXA0"/>
<evidence type="ECO:0000256" key="1">
    <source>
        <dbReference type="SAM" id="SignalP"/>
    </source>
</evidence>
<evidence type="ECO:0000313" key="3">
    <source>
        <dbReference type="EMBL" id="RPE63082.1"/>
    </source>
</evidence>
<dbReference type="OrthoDB" id="9798693at2"/>
<dbReference type="InterPro" id="IPR014567">
    <property type="entry name" value="UCP031900"/>
</dbReference>
<dbReference type="RefSeq" id="WP_123793974.1">
    <property type="nucleotide sequence ID" value="NZ_RKQK01000005.1"/>
</dbReference>
<feature type="domain" description="Phytase-like" evidence="2">
    <location>
        <begin position="39"/>
        <end position="275"/>
    </location>
</feature>
<dbReference type="SUPFAM" id="SSF101898">
    <property type="entry name" value="NHL repeat"/>
    <property type="match status" value="1"/>
</dbReference>
<dbReference type="InterPro" id="IPR027372">
    <property type="entry name" value="Phytase-like_dom"/>
</dbReference>
<keyword evidence="4" id="KW-1185">Reference proteome</keyword>
<comment type="caution">
    <text evidence="3">The sequence shown here is derived from an EMBL/GenBank/DDBJ whole genome shotgun (WGS) entry which is preliminary data.</text>
</comment>
<name>A0A3N4TXA0_9RHOB</name>
<accession>A0A3N4TXA0</accession>
<organism evidence="3 4">
    <name type="scientific">Pacificibacter maritimus</name>
    <dbReference type="NCBI Taxonomy" id="762213"/>
    <lineage>
        <taxon>Bacteria</taxon>
        <taxon>Pseudomonadati</taxon>
        <taxon>Pseudomonadota</taxon>
        <taxon>Alphaproteobacteria</taxon>
        <taxon>Rhodobacterales</taxon>
        <taxon>Roseobacteraceae</taxon>
        <taxon>Pacificibacter</taxon>
    </lineage>
</organism>
<protein>
    <recommendedName>
        <fullName evidence="2">Phytase-like domain-containing protein</fullName>
    </recommendedName>
</protein>
<keyword evidence="1" id="KW-0732">Signal</keyword>
<feature type="signal peptide" evidence="1">
    <location>
        <begin position="1"/>
        <end position="20"/>
    </location>
</feature>
<dbReference type="PIRSF" id="PIRSF031900">
    <property type="entry name" value="UCP031900"/>
    <property type="match status" value="1"/>
</dbReference>
<dbReference type="InterPro" id="IPR015943">
    <property type="entry name" value="WD40/YVTN_repeat-like_dom_sf"/>
</dbReference>
<reference evidence="3 4" key="1">
    <citation type="submission" date="2018-11" db="EMBL/GenBank/DDBJ databases">
        <title>Genomic Encyclopedia of Type Strains, Phase IV (KMG-IV): sequencing the most valuable type-strain genomes for metagenomic binning, comparative biology and taxonomic classification.</title>
        <authorList>
            <person name="Goeker M."/>
        </authorList>
    </citation>
    <scope>NUCLEOTIDE SEQUENCE [LARGE SCALE GENOMIC DNA]</scope>
    <source>
        <strain evidence="3 4">DSM 104731</strain>
    </source>
</reference>
<dbReference type="EMBL" id="RKQK01000005">
    <property type="protein sequence ID" value="RPE63082.1"/>
    <property type="molecule type" value="Genomic_DNA"/>
</dbReference>
<feature type="chain" id="PRO_5018214078" description="Phytase-like domain-containing protein" evidence="1">
    <location>
        <begin position="21"/>
        <end position="290"/>
    </location>
</feature>
<sequence length="290" mass="32254">MHIRLVLALGFIALFTQIVAADTKYVGSTLWTSDDPLHGGYSGLEVTADGRGFVAISDHGSIAKGRFERAETGVIKSVTSVQRHALKGADSDTIKKYERDAEGLAIAPNGQLFISFEGIHKIYRYPSDTSRAMKMDQHPAFEALQSNSSLEALAITDTGHILTVPERSGGETRPFPVYRFDGTHWDQPYSIPRSANYLPVGMDIGPDGKLYLLERWFRGIGFSSRVRRFDFGTSRLTNETTLLESSLGAHDNLEGLAVWHDGKDIRLTMISDDNFKAFQVTEFVEYRVTE</sequence>
<dbReference type="Gene3D" id="2.130.10.10">
    <property type="entry name" value="YVTN repeat-like/Quinoprotein amine dehydrogenase"/>
    <property type="match status" value="1"/>
</dbReference>
<dbReference type="Pfam" id="PF13449">
    <property type="entry name" value="Phytase-like"/>
    <property type="match status" value="1"/>
</dbReference>
<proteinExistence type="predicted"/>
<evidence type="ECO:0000259" key="2">
    <source>
        <dbReference type="Pfam" id="PF13449"/>
    </source>
</evidence>
<dbReference type="Proteomes" id="UP000269689">
    <property type="component" value="Unassembled WGS sequence"/>
</dbReference>